<dbReference type="Proteomes" id="UP000886847">
    <property type="component" value="Unassembled WGS sequence"/>
</dbReference>
<protein>
    <recommendedName>
        <fullName evidence="1">Stage 0 sporulation protein A homolog</fullName>
    </recommendedName>
</protein>
<sequence>MRLAIVDDDAQQRSLLEEYVKKYFEEQGKVCDVVCFSSGVDFASDYAAPFDIILLDIDMPHMNGIEAAKKIRQVDEHAVIIFITRMAQYAIQGYEVDALDFMVKPVSYFNLSVKLARAMRKVPRRSSIAVSADGKTVFLGEEDIFYIEGHNQYVIYHTVSGNYKVHSTLKEAEKQLSAAFSRCNNSFIVNLRYLSHLENADAVVGSERLPVSRGRRKAFWEDVNRYLGGI</sequence>
<dbReference type="SUPFAM" id="SSF52172">
    <property type="entry name" value="CheY-like"/>
    <property type="match status" value="1"/>
</dbReference>
<dbReference type="Pfam" id="PF04397">
    <property type="entry name" value="LytTR"/>
    <property type="match status" value="1"/>
</dbReference>
<dbReference type="CDD" id="cd00156">
    <property type="entry name" value="REC"/>
    <property type="match status" value="1"/>
</dbReference>
<dbReference type="Gene3D" id="2.40.50.1020">
    <property type="entry name" value="LytTr DNA-binding domain"/>
    <property type="match status" value="1"/>
</dbReference>
<dbReference type="GO" id="GO:0003677">
    <property type="term" value="F:DNA binding"/>
    <property type="evidence" value="ECO:0007669"/>
    <property type="project" value="UniProtKB-KW"/>
</dbReference>
<accession>A0A9D1W1I0</accession>
<evidence type="ECO:0000259" key="5">
    <source>
        <dbReference type="PROSITE" id="PS50930"/>
    </source>
</evidence>
<feature type="domain" description="HTH LytTR-type" evidence="5">
    <location>
        <begin position="128"/>
        <end position="225"/>
    </location>
</feature>
<dbReference type="GO" id="GO:0000156">
    <property type="term" value="F:phosphorelay response regulator activity"/>
    <property type="evidence" value="ECO:0007669"/>
    <property type="project" value="InterPro"/>
</dbReference>
<name>A0A9D1W1I0_9FIRM</name>
<dbReference type="SMART" id="SM00448">
    <property type="entry name" value="REC"/>
    <property type="match status" value="1"/>
</dbReference>
<comment type="function">
    <text evidence="2">May play the central regulatory role in sporulation. It may be an element of the effector pathway responsible for the activation of sporulation genes in response to nutritional stress. Spo0A may act in concert with spo0H (a sigma factor) to control the expression of some genes that are critical to the sporulation process.</text>
</comment>
<proteinExistence type="predicted"/>
<dbReference type="PANTHER" id="PTHR37299">
    <property type="entry name" value="TRANSCRIPTIONAL REGULATOR-RELATED"/>
    <property type="match status" value="1"/>
</dbReference>
<keyword evidence="3" id="KW-0597">Phosphoprotein</keyword>
<comment type="caution">
    <text evidence="6">The sequence shown here is derived from an EMBL/GenBank/DDBJ whole genome shotgun (WGS) entry which is preliminary data.</text>
</comment>
<organism evidence="6 7">
    <name type="scientific">Candidatus Borkfalkia faecavium</name>
    <dbReference type="NCBI Taxonomy" id="2838508"/>
    <lineage>
        <taxon>Bacteria</taxon>
        <taxon>Bacillati</taxon>
        <taxon>Bacillota</taxon>
        <taxon>Clostridia</taxon>
        <taxon>Christensenellales</taxon>
        <taxon>Christensenellaceae</taxon>
        <taxon>Candidatus Borkfalkia</taxon>
    </lineage>
</organism>
<dbReference type="PANTHER" id="PTHR37299:SF1">
    <property type="entry name" value="STAGE 0 SPORULATION PROTEIN A HOMOLOG"/>
    <property type="match status" value="1"/>
</dbReference>
<feature type="domain" description="Response regulatory" evidence="4">
    <location>
        <begin position="2"/>
        <end position="119"/>
    </location>
</feature>
<dbReference type="PROSITE" id="PS50930">
    <property type="entry name" value="HTH_LYTTR"/>
    <property type="match status" value="1"/>
</dbReference>
<dbReference type="Pfam" id="PF00072">
    <property type="entry name" value="Response_reg"/>
    <property type="match status" value="1"/>
</dbReference>
<dbReference type="InterPro" id="IPR001789">
    <property type="entry name" value="Sig_transdc_resp-reg_receiver"/>
</dbReference>
<dbReference type="AlphaFoldDB" id="A0A9D1W1I0"/>
<keyword evidence="6" id="KW-0238">DNA-binding</keyword>
<dbReference type="InterPro" id="IPR007492">
    <property type="entry name" value="LytTR_DNA-bd_dom"/>
</dbReference>
<dbReference type="SMART" id="SM00850">
    <property type="entry name" value="LytTR"/>
    <property type="match status" value="1"/>
</dbReference>
<evidence type="ECO:0000313" key="7">
    <source>
        <dbReference type="Proteomes" id="UP000886847"/>
    </source>
</evidence>
<dbReference type="EMBL" id="DXEW01000029">
    <property type="protein sequence ID" value="HIX50793.1"/>
    <property type="molecule type" value="Genomic_DNA"/>
</dbReference>
<dbReference type="Gene3D" id="3.40.50.2300">
    <property type="match status" value="1"/>
</dbReference>
<reference evidence="6" key="1">
    <citation type="journal article" date="2021" name="PeerJ">
        <title>Extensive microbial diversity within the chicken gut microbiome revealed by metagenomics and culture.</title>
        <authorList>
            <person name="Gilroy R."/>
            <person name="Ravi A."/>
            <person name="Getino M."/>
            <person name="Pursley I."/>
            <person name="Horton D.L."/>
            <person name="Alikhan N.F."/>
            <person name="Baker D."/>
            <person name="Gharbi K."/>
            <person name="Hall N."/>
            <person name="Watson M."/>
            <person name="Adriaenssens E.M."/>
            <person name="Foster-Nyarko E."/>
            <person name="Jarju S."/>
            <person name="Secka A."/>
            <person name="Antonio M."/>
            <person name="Oren A."/>
            <person name="Chaudhuri R.R."/>
            <person name="La Ragione R."/>
            <person name="Hildebrand F."/>
            <person name="Pallen M.J."/>
        </authorList>
    </citation>
    <scope>NUCLEOTIDE SEQUENCE</scope>
    <source>
        <strain evidence="6">2189</strain>
    </source>
</reference>
<gene>
    <name evidence="6" type="ORF">H9851_05865</name>
</gene>
<feature type="modified residue" description="4-aspartylphosphate" evidence="3">
    <location>
        <position position="56"/>
    </location>
</feature>
<reference evidence="6" key="2">
    <citation type="submission" date="2021-04" db="EMBL/GenBank/DDBJ databases">
        <authorList>
            <person name="Gilroy R."/>
        </authorList>
    </citation>
    <scope>NUCLEOTIDE SEQUENCE</scope>
    <source>
        <strain evidence="6">2189</strain>
    </source>
</reference>
<dbReference type="PROSITE" id="PS50110">
    <property type="entry name" value="RESPONSE_REGULATORY"/>
    <property type="match status" value="1"/>
</dbReference>
<evidence type="ECO:0000313" key="6">
    <source>
        <dbReference type="EMBL" id="HIX50793.1"/>
    </source>
</evidence>
<evidence type="ECO:0000256" key="3">
    <source>
        <dbReference type="PROSITE-ProRule" id="PRU00169"/>
    </source>
</evidence>
<evidence type="ECO:0000259" key="4">
    <source>
        <dbReference type="PROSITE" id="PS50110"/>
    </source>
</evidence>
<evidence type="ECO:0000256" key="2">
    <source>
        <dbReference type="ARBA" id="ARBA00024867"/>
    </source>
</evidence>
<dbReference type="InterPro" id="IPR046947">
    <property type="entry name" value="LytR-like"/>
</dbReference>
<dbReference type="InterPro" id="IPR011006">
    <property type="entry name" value="CheY-like_superfamily"/>
</dbReference>
<evidence type="ECO:0000256" key="1">
    <source>
        <dbReference type="ARBA" id="ARBA00018672"/>
    </source>
</evidence>